<proteinExistence type="predicted"/>
<accession>A0A5A9FXP3</accession>
<feature type="region of interest" description="Disordered" evidence="1">
    <location>
        <begin position="1"/>
        <end position="24"/>
    </location>
</feature>
<dbReference type="OrthoDB" id="5679686at2"/>
<dbReference type="EMBL" id="VTTN01000033">
    <property type="protein sequence ID" value="KAA0586244.1"/>
    <property type="molecule type" value="Genomic_DNA"/>
</dbReference>
<evidence type="ECO:0000313" key="4">
    <source>
        <dbReference type="Proteomes" id="UP000324927"/>
    </source>
</evidence>
<evidence type="ECO:0000259" key="2">
    <source>
        <dbReference type="Pfam" id="PF05050"/>
    </source>
</evidence>
<dbReference type="NCBIfam" id="TIGR01444">
    <property type="entry name" value="fkbM_fam"/>
    <property type="match status" value="1"/>
</dbReference>
<name>A0A5A9FXP3_AZOLI</name>
<dbReference type="InterPro" id="IPR052514">
    <property type="entry name" value="SAM-dependent_MTase"/>
</dbReference>
<keyword evidence="4" id="KW-1185">Reference proteome</keyword>
<dbReference type="GO" id="GO:0008168">
    <property type="term" value="F:methyltransferase activity"/>
    <property type="evidence" value="ECO:0007669"/>
    <property type="project" value="UniProtKB-KW"/>
</dbReference>
<dbReference type="PANTHER" id="PTHR34203:SF15">
    <property type="entry name" value="SLL1173 PROTEIN"/>
    <property type="match status" value="1"/>
</dbReference>
<comment type="caution">
    <text evidence="3">The sequence shown here is derived from an EMBL/GenBank/DDBJ whole genome shotgun (WGS) entry which is preliminary data.</text>
</comment>
<feature type="domain" description="Methyltransferase FkbM" evidence="2">
    <location>
        <begin position="157"/>
        <end position="311"/>
    </location>
</feature>
<sequence length="364" mass="39283">MMLVMTARSRSPPGPAKPAKPHMGLLSRRDCRGWRRGLGVAPRPAGCHGEMPDPGCRRCGDRARAGGKSWLPVPALATAGAVACGQSGRVGWSGWMIGGPVDLEGGFNRMRPCRHGLMVYNRNDRYVGRSLDLYGEYAEYEVALFRSVVRPGDVVVEVGANIGAQTLPLARMVGPSGTVIAFEPQEMLFNLLSANLALNGMTNVRTRRMAVGSEAGAIRVPTLDPNCSNNFGALGLGGWEYGELVPLVTLDSLDLPSCRLLKADVEGMEEAVLRGAGGLIARHRPVLYVENDRRDHSPALIGLIRSMGYRVWWHTARLFHPGNFAGNPTDQFGGVGAVNLIALPPGSDIHIPEPEIADDHAWWQ</sequence>
<evidence type="ECO:0000256" key="1">
    <source>
        <dbReference type="SAM" id="MobiDB-lite"/>
    </source>
</evidence>
<organism evidence="3 4">
    <name type="scientific">Azospirillum lipoferum</name>
    <dbReference type="NCBI Taxonomy" id="193"/>
    <lineage>
        <taxon>Bacteria</taxon>
        <taxon>Pseudomonadati</taxon>
        <taxon>Pseudomonadota</taxon>
        <taxon>Alphaproteobacteria</taxon>
        <taxon>Rhodospirillales</taxon>
        <taxon>Azospirillaceae</taxon>
        <taxon>Azospirillum</taxon>
    </lineage>
</organism>
<dbReference type="GO" id="GO:0032259">
    <property type="term" value="P:methylation"/>
    <property type="evidence" value="ECO:0007669"/>
    <property type="project" value="UniProtKB-KW"/>
</dbReference>
<protein>
    <submittedName>
        <fullName evidence="3">FkbM family methyltransferase</fullName>
    </submittedName>
</protein>
<dbReference type="InterPro" id="IPR029063">
    <property type="entry name" value="SAM-dependent_MTases_sf"/>
</dbReference>
<gene>
    <name evidence="3" type="ORF">FZ942_34920</name>
</gene>
<dbReference type="InterPro" id="IPR006342">
    <property type="entry name" value="FkbM_mtfrase"/>
</dbReference>
<dbReference type="Proteomes" id="UP000324927">
    <property type="component" value="Unassembled WGS sequence"/>
</dbReference>
<dbReference type="SUPFAM" id="SSF53335">
    <property type="entry name" value="S-adenosyl-L-methionine-dependent methyltransferases"/>
    <property type="match status" value="1"/>
</dbReference>
<keyword evidence="3" id="KW-0808">Transferase</keyword>
<keyword evidence="3" id="KW-0489">Methyltransferase</keyword>
<evidence type="ECO:0000313" key="3">
    <source>
        <dbReference type="EMBL" id="KAA0586244.1"/>
    </source>
</evidence>
<dbReference type="PANTHER" id="PTHR34203">
    <property type="entry name" value="METHYLTRANSFERASE, FKBM FAMILY PROTEIN"/>
    <property type="match status" value="1"/>
</dbReference>
<reference evidence="3 4" key="1">
    <citation type="submission" date="2019-08" db="EMBL/GenBank/DDBJ databases">
        <authorList>
            <person name="Grouzdev D."/>
            <person name="Tikhonova E."/>
            <person name="Kravchenko I."/>
        </authorList>
    </citation>
    <scope>NUCLEOTIDE SEQUENCE [LARGE SCALE GENOMIC DNA]</scope>
    <source>
        <strain evidence="3 4">59b</strain>
    </source>
</reference>
<dbReference type="AlphaFoldDB" id="A0A5A9FXP3"/>
<dbReference type="Gene3D" id="3.40.50.150">
    <property type="entry name" value="Vaccinia Virus protein VP39"/>
    <property type="match status" value="1"/>
</dbReference>
<dbReference type="Pfam" id="PF05050">
    <property type="entry name" value="Methyltransf_21"/>
    <property type="match status" value="1"/>
</dbReference>